<feature type="region of interest" description="Disordered" evidence="1">
    <location>
        <begin position="122"/>
        <end position="148"/>
    </location>
</feature>
<evidence type="ECO:0000313" key="2">
    <source>
        <dbReference type="EMBL" id="EDT37596.1"/>
    </source>
</evidence>
<sequence length="442" mass="46682">MLGLPLDTPEKVKTAEDWVAFGRLSSWSERNQDNDLKDRLNRRNYGSAAGELAAQPEQKDIQGYVNGLPKSSEVEKKVVTVMNGRDYVDVDAAKADQQVLAKQLQTPGVTVVTTPAGPLVVNDQQQPLDGNGAPKPGQTVIDTPKGPELVNAKGEPLGPDGQPRTGVPPAEVQDNLATLKYIVQSIAEGEAQQDKARALDAAVKADPTLGERLARHNTAKPVAGVDLATTDKSVNEYLSREAVQKDIQGYVNGLPKRSEVEKKVVAVMNGRDYVDVDAAKADQQVLAGLLAKTGNTVIDTPKGPELVNAKGDPLGPDGQPESVTARPHGGVRGKVTDDTHSLVNLPAGRAQPELTALYRDTAGGAVYTADADGGMDFVNNEHMIVDRDGHLKPIPHVRTAQGGAVYRRDDGQLTTDIHGGPLPAGVVLVNEAGGRPLGVAGE</sequence>
<evidence type="ECO:0000313" key="3">
    <source>
        <dbReference type="Proteomes" id="UP000004814"/>
    </source>
</evidence>
<proteinExistence type="predicted"/>
<comment type="caution">
    <text evidence="2">The sequence shown here is derived from an EMBL/GenBank/DDBJ whole genome shotgun (WGS) entry which is preliminary data.</text>
</comment>
<dbReference type="Proteomes" id="UP000004814">
    <property type="component" value="Unassembled WGS sequence"/>
</dbReference>
<reference evidence="2 3" key="1">
    <citation type="submission" date="2008-03" db="EMBL/GenBank/DDBJ databases">
        <title>Sequencing of the draft genome and assembly of Burkholderia ambifaria MEX-5.</title>
        <authorList>
            <consortium name="US DOE Joint Genome Institute (JGI-PGF)"/>
            <person name="Copeland A."/>
            <person name="Lucas S."/>
            <person name="Lapidus A."/>
            <person name="Glavina del Rio T."/>
            <person name="Dalin E."/>
            <person name="Tice H."/>
            <person name="Bruce D."/>
            <person name="Goodwin L."/>
            <person name="Pitluck S."/>
            <person name="Larimer F."/>
            <person name="Land M.L."/>
            <person name="Hauser L."/>
            <person name="Tiedje J."/>
            <person name="Richardson P."/>
        </authorList>
    </citation>
    <scope>NUCLEOTIDE SEQUENCE [LARGE SCALE GENOMIC DNA]</scope>
    <source>
        <strain evidence="2 3">MEX-5</strain>
    </source>
</reference>
<feature type="region of interest" description="Disordered" evidence="1">
    <location>
        <begin position="310"/>
        <end position="332"/>
    </location>
</feature>
<dbReference type="PATRIC" id="fig|396597.7.peg.744"/>
<gene>
    <name evidence="2" type="ORF">BamMEX5DRAFT_6622</name>
</gene>
<organism evidence="2 3">
    <name type="scientific">Burkholderia ambifaria MEX-5</name>
    <dbReference type="NCBI Taxonomy" id="396597"/>
    <lineage>
        <taxon>Bacteria</taxon>
        <taxon>Pseudomonadati</taxon>
        <taxon>Pseudomonadota</taxon>
        <taxon>Betaproteobacteria</taxon>
        <taxon>Burkholderiales</taxon>
        <taxon>Burkholderiaceae</taxon>
        <taxon>Burkholderia</taxon>
        <taxon>Burkholderia cepacia complex</taxon>
    </lineage>
</organism>
<protein>
    <submittedName>
        <fullName evidence="2">Uncharacterized protein</fullName>
    </submittedName>
</protein>
<evidence type="ECO:0000256" key="1">
    <source>
        <dbReference type="SAM" id="MobiDB-lite"/>
    </source>
</evidence>
<dbReference type="EMBL" id="ABLK01000424">
    <property type="protein sequence ID" value="EDT37596.1"/>
    <property type="molecule type" value="Genomic_DNA"/>
</dbReference>
<dbReference type="AlphaFoldDB" id="B1TFQ6"/>
<accession>B1TFQ6</accession>
<name>B1TFQ6_9BURK</name>